<feature type="region of interest" description="Disordered" evidence="1">
    <location>
        <begin position="1244"/>
        <end position="1294"/>
    </location>
</feature>
<dbReference type="Gene3D" id="2.70.98.10">
    <property type="match status" value="1"/>
</dbReference>
<dbReference type="Pfam" id="PF05345">
    <property type="entry name" value="He_PIG"/>
    <property type="match status" value="1"/>
</dbReference>
<dbReference type="GO" id="GO:0000224">
    <property type="term" value="F:peptide-N4-(N-acetyl-beta-glucosaminyl)asparagine amidase activity"/>
    <property type="evidence" value="ECO:0007669"/>
    <property type="project" value="TreeGrafter"/>
</dbReference>
<dbReference type="EMBL" id="SUMC01000015">
    <property type="protein sequence ID" value="TKA10338.1"/>
    <property type="molecule type" value="Genomic_DNA"/>
</dbReference>
<dbReference type="Gene3D" id="1.20.1610.10">
    <property type="entry name" value="alpha-1,2-mannosidases domains"/>
    <property type="match status" value="1"/>
</dbReference>
<sequence length="2026" mass="211052">MRSVLTTLSDRNRLSAISSRVRPSASPPSPRGASAWSKAYRPYSQQRSRRFSPPYCTPPGAACTNPPSEPNRLSANPGPAYGKPGPSSGRRTRGRLTAAARVFNPDVRRSRPLSSRKAHVVSHSSFARLLSIRPWVSAATALLLPVWVLAAAPAASAAAPPGNFSSSFESLDPQPATSTAEVDANGKPVQANLSGSSPTGLPGSLLDQVSAVTASAENPPGETAANLKDGNPSTKWLAFNPTGWVTYQLAKPAVVVRYSLTSANDAPSRDPKDFTVQGSNDGSTWTDLDRRTGESFSGRFATNTYNFTNTTAYGYYRLDITANSGDSLVQLADWNISDGSNVRPPATPMVSVLGPGPVSGYNMKPGAGFTGVASLRYSGGAEADGRSYATNKLFDVNIPVGPKTRLSYKIFPEFTGKDAQYPSTYAAVDLHFTDGSYLTGLSPVDQHGYPLTAAGQGASKVLYADQWNAVQSEIGTVANGKTIDRILLAYDDPQATASTRFQGWLDDITLTATPTPVDGSSLTNYVDTRRGTNASGSFSRGNNLPISAMPNGFNFFTPVTNATSNSWEYDYQQGNNAANLPTLQGLAISHEPSPWMGDRNQMSVMPVPAGGSLTGAPSGRALAFSHNDEIARPDFYQVTLQNGLIAQMSPTDHGGIMQFTFPSGQATGSLVFYNGTFTIGTDGTLTGWVDNGSGLSAGRSRMFVSGTFDRAPTASSATSATFDTSANRQVTLRIATSFISVDQAHRNLDLEVTGKSFDQIHTAATAAWNDRLGRIEVGGATETQMVTLYSNLYRLNLYPNSQSENTGTAAAPHWQYASPVSAPTGTSTATQTSAKVVDGQIYVNNGFWDTYRTVWPAYSLLYPDIAAKIADGFVQQYRDGGWIARWSSPGYADLMTGTSANVALAEAYLNGVKLPDPLAAYDAAVKDATVASGRSEVGRKGIENSLFLGYTPTSTGESVSWALEGFINDYGIGNMGAALAKDPATPKSQRKRLKEESQYFLQRARNYVNLFDTNTKFFEGRDANGKSLAGNPLDWGGAYTETDGWNFAFTAQQDGQGLANLYGGQKALEQKLDQFFATPENADHPGGYGGTIHEMLEAQAVRMGQLGMSNQPSHHIPYMYDDAGAPSKTQATVREILQRLYVGDEIGQGYPGDEDNGEMSSWYILSSLGIYPLQAGSSNWVIGSPQFTRMTVHRPSGDIVVNAPNNSTKNVYVQSVTVNGKSQRGVSIDSSVLAHGGTIDFRMGSNPSSWGTGKNDAPPSLTKGNAVPKPLQDTTGPGLGTATASGGQDASKLFDDSSTTQMTFTTGTPQISWVFRGGKQTPTYYTLTSGASAGDPTDWQLQGSIDGITWSTVDSRSGEVFPSRNQTRPFKISKPGQFAQFRLVVTKTVGAAQTNLAEIELLAGGDVQLGGGAITVTAASSVLHATSGAAVSVPLATVTGGTASGYQATIDWGDGSPVTAGPLTLSSRGVYSVSGSHTYAKPGYYQAGVTVTDGTGQGSGTVGVDVGYAPSSSLTAAFDTVCIGDDGVLAANCDTKSWAYSRAALAAAGVTQGQQHEVPGTALHFTLPAIPAGQPDDATGNGQTIALNLPADAKTISFIGVGTQGDQSTTGTATFSDGSTAGIPIQMSDWTLGGNANGTPSYGNIVVAKASYRLLGTSRDSAQPFLFATTPYQIPAGKTLVSVTLPTQTGDPGSAGRIHVFAIADDGTPAAAVATTAPKDQTATPGQVFSADLGSVTGGVTGSTGYHARVQWGDGTVPDDATVDSSGAISGQHTYVQEGTYTVHVTAWDTLSSSTETFTVTVARAGSQPSISVSTSATAAAGDPITINGSGFAAGERVTVKLGTSPARSLTVAASATGAVHASIAASRQAQPGRYSVTAAGASSRTPATATVQVAEQPAVPAYQPQVMLSATSGPRGTAITVNASGFALNEAVTIRFGDGLASTTVHANGDGVISGATISVPGTAKPGSTSVTLAGVDSVTRVRLPFRVTGAPLPVRRGRHVGVGRSYGRSRSSSTHLGLSAPTSP</sequence>
<feature type="compositionally biased region" description="Polar residues" evidence="1">
    <location>
        <begin position="2016"/>
        <end position="2026"/>
    </location>
</feature>
<comment type="caution">
    <text evidence="4">The sequence shown here is derived from an EMBL/GenBank/DDBJ whole genome shotgun (WGS) entry which is preliminary data.</text>
</comment>
<gene>
    <name evidence="4" type="ORF">FCI23_18105</name>
</gene>
<accession>A0A4U0SMM4</accession>
<keyword evidence="5" id="KW-1185">Reference proteome</keyword>
<dbReference type="GO" id="GO:0005524">
    <property type="term" value="F:ATP binding"/>
    <property type="evidence" value="ECO:0007669"/>
    <property type="project" value="UniProtKB-KW"/>
</dbReference>
<dbReference type="Gene3D" id="3.30.2080.10">
    <property type="entry name" value="GH92 mannosidase domain"/>
    <property type="match status" value="1"/>
</dbReference>
<evidence type="ECO:0000313" key="4">
    <source>
        <dbReference type="EMBL" id="TKA10338.1"/>
    </source>
</evidence>
<dbReference type="SMART" id="SM00089">
    <property type="entry name" value="PKD"/>
    <property type="match status" value="2"/>
</dbReference>
<dbReference type="PROSITE" id="PS50022">
    <property type="entry name" value="FA58C_3"/>
    <property type="match status" value="1"/>
</dbReference>
<dbReference type="InterPro" id="IPR000601">
    <property type="entry name" value="PKD_dom"/>
</dbReference>
<evidence type="ECO:0000313" key="5">
    <source>
        <dbReference type="Proteomes" id="UP000305778"/>
    </source>
</evidence>
<evidence type="ECO:0000256" key="1">
    <source>
        <dbReference type="SAM" id="MobiDB-lite"/>
    </source>
</evidence>
<reference evidence="4 5" key="1">
    <citation type="submission" date="2019-04" db="EMBL/GenBank/DDBJ databases">
        <title>Streptomyces oryziradicis sp. nov., a novel actinomycete isolated from rhizosphere soil of rice (Oryza sativa L.).</title>
        <authorList>
            <person name="Li C."/>
        </authorList>
    </citation>
    <scope>NUCLEOTIDE SEQUENCE [LARGE SCALE GENOMIC DNA]</scope>
    <source>
        <strain evidence="4 5">NEAU-C40</strain>
    </source>
</reference>
<dbReference type="InterPro" id="IPR022409">
    <property type="entry name" value="PKD/Chitinase_dom"/>
</dbReference>
<dbReference type="PANTHER" id="PTHR12143">
    <property type="entry name" value="PEPTIDE N-GLYCANASE PNGASE -RELATED"/>
    <property type="match status" value="1"/>
</dbReference>
<name>A0A4U0SMM4_9ACTN</name>
<dbReference type="InterPro" id="IPR000421">
    <property type="entry name" value="FA58C"/>
</dbReference>
<dbReference type="NCBIfam" id="TIGR01180">
    <property type="entry name" value="aman2_put"/>
    <property type="match status" value="1"/>
</dbReference>
<feature type="domain" description="PKD" evidence="3">
    <location>
        <begin position="1451"/>
        <end position="1506"/>
    </location>
</feature>
<dbReference type="InterPro" id="IPR041371">
    <property type="entry name" value="GH92_N"/>
</dbReference>
<dbReference type="InterPro" id="IPR014718">
    <property type="entry name" value="GH-type_carb-bd"/>
</dbReference>
<feature type="compositionally biased region" description="Low complexity" evidence="1">
    <location>
        <begin position="193"/>
        <end position="205"/>
    </location>
</feature>
<dbReference type="Gene3D" id="1.20.1050.60">
    <property type="entry name" value="alpha-1,2-mannosidase"/>
    <property type="match status" value="1"/>
</dbReference>
<feature type="domain" description="PKD" evidence="3">
    <location>
        <begin position="1753"/>
        <end position="1802"/>
    </location>
</feature>
<dbReference type="Pfam" id="PF07971">
    <property type="entry name" value="Glyco_hydro_92"/>
    <property type="match status" value="1"/>
</dbReference>
<keyword evidence="4" id="KW-0067">ATP-binding</keyword>
<dbReference type="Pfam" id="PF17678">
    <property type="entry name" value="Glyco_hydro_92N"/>
    <property type="match status" value="1"/>
</dbReference>
<dbReference type="SUPFAM" id="SSF49299">
    <property type="entry name" value="PKD domain"/>
    <property type="match status" value="2"/>
</dbReference>
<dbReference type="PROSITE" id="PS50093">
    <property type="entry name" value="PKD"/>
    <property type="match status" value="2"/>
</dbReference>
<feature type="compositionally biased region" description="Polar residues" evidence="1">
    <location>
        <begin position="163"/>
        <end position="180"/>
    </location>
</feature>
<dbReference type="SUPFAM" id="SSF48208">
    <property type="entry name" value="Six-hairpin glycosidases"/>
    <property type="match status" value="1"/>
</dbReference>
<dbReference type="InterPro" id="IPR005887">
    <property type="entry name" value="GH92_a_mannosidase_put"/>
</dbReference>
<proteinExistence type="predicted"/>
<dbReference type="Proteomes" id="UP000305778">
    <property type="component" value="Unassembled WGS sequence"/>
</dbReference>
<evidence type="ECO:0000259" key="3">
    <source>
        <dbReference type="PROSITE" id="PS50093"/>
    </source>
</evidence>
<dbReference type="InterPro" id="IPR050883">
    <property type="entry name" value="PNGase"/>
</dbReference>
<feature type="compositionally biased region" description="Low complexity" evidence="1">
    <location>
        <begin position="15"/>
        <end position="24"/>
    </location>
</feature>
<feature type="domain" description="F5/8 type C" evidence="2">
    <location>
        <begin position="194"/>
        <end position="323"/>
    </location>
</feature>
<dbReference type="InterPro" id="IPR012939">
    <property type="entry name" value="Glyco_hydro_92"/>
</dbReference>
<feature type="region of interest" description="Disordered" evidence="1">
    <location>
        <begin position="1"/>
        <end position="92"/>
    </location>
</feature>
<dbReference type="GO" id="GO:0030246">
    <property type="term" value="F:carbohydrate binding"/>
    <property type="evidence" value="ECO:0007669"/>
    <property type="project" value="InterPro"/>
</dbReference>
<dbReference type="SUPFAM" id="SSF49785">
    <property type="entry name" value="Galactose-binding domain-like"/>
    <property type="match status" value="2"/>
</dbReference>
<dbReference type="GO" id="GO:0005829">
    <property type="term" value="C:cytosol"/>
    <property type="evidence" value="ECO:0007669"/>
    <property type="project" value="TreeGrafter"/>
</dbReference>
<protein>
    <submittedName>
        <fullName evidence="4">ATP-binding protein</fullName>
    </submittedName>
</protein>
<feature type="region of interest" description="Disordered" evidence="1">
    <location>
        <begin position="1998"/>
        <end position="2026"/>
    </location>
</feature>
<organism evidence="4 5">
    <name type="scientific">Actinacidiphila oryziradicis</name>
    <dbReference type="NCBI Taxonomy" id="2571141"/>
    <lineage>
        <taxon>Bacteria</taxon>
        <taxon>Bacillati</taxon>
        <taxon>Actinomycetota</taxon>
        <taxon>Actinomycetes</taxon>
        <taxon>Kitasatosporales</taxon>
        <taxon>Streptomycetaceae</taxon>
        <taxon>Actinacidiphila</taxon>
    </lineage>
</organism>
<dbReference type="InterPro" id="IPR013783">
    <property type="entry name" value="Ig-like_fold"/>
</dbReference>
<dbReference type="Gene3D" id="2.60.120.260">
    <property type="entry name" value="Galactose-binding domain-like"/>
    <property type="match status" value="2"/>
</dbReference>
<feature type="compositionally biased region" description="Low complexity" evidence="1">
    <location>
        <begin position="2004"/>
        <end position="2015"/>
    </location>
</feature>
<dbReference type="GO" id="GO:0006516">
    <property type="term" value="P:glycoprotein catabolic process"/>
    <property type="evidence" value="ECO:0007669"/>
    <property type="project" value="TreeGrafter"/>
</dbReference>
<dbReference type="CDD" id="cd00146">
    <property type="entry name" value="PKD"/>
    <property type="match status" value="2"/>
</dbReference>
<dbReference type="Gene3D" id="2.60.40.10">
    <property type="entry name" value="Immunoglobulins"/>
    <property type="match status" value="2"/>
</dbReference>
<dbReference type="InterPro" id="IPR035986">
    <property type="entry name" value="PKD_dom_sf"/>
</dbReference>
<feature type="region of interest" description="Disordered" evidence="1">
    <location>
        <begin position="161"/>
        <end position="205"/>
    </location>
</feature>
<dbReference type="PANTHER" id="PTHR12143:SF43">
    <property type="entry name" value="PUTATIVE-RELATED"/>
    <property type="match status" value="1"/>
</dbReference>
<dbReference type="FunFam" id="3.30.2080.10:FF:000001">
    <property type="entry name" value="Alpha-1,2-mannosidase subfamily"/>
    <property type="match status" value="1"/>
</dbReference>
<dbReference type="Pfam" id="PF00754">
    <property type="entry name" value="F5_F8_type_C"/>
    <property type="match status" value="1"/>
</dbReference>
<evidence type="ECO:0000259" key="2">
    <source>
        <dbReference type="PROSITE" id="PS50022"/>
    </source>
</evidence>
<dbReference type="InterPro" id="IPR008979">
    <property type="entry name" value="Galactose-bd-like_sf"/>
</dbReference>
<dbReference type="InterPro" id="IPR008928">
    <property type="entry name" value="6-hairpin_glycosidase_sf"/>
</dbReference>
<dbReference type="OrthoDB" id="9804511at2"/>
<dbReference type="GO" id="GO:0005975">
    <property type="term" value="P:carbohydrate metabolic process"/>
    <property type="evidence" value="ECO:0007669"/>
    <property type="project" value="InterPro"/>
</dbReference>
<keyword evidence="4" id="KW-0547">Nucleotide-binding</keyword>